<proteinExistence type="predicted"/>
<gene>
    <name evidence="1" type="ORF">O6H91_06G096400</name>
</gene>
<dbReference type="EMBL" id="CM055097">
    <property type="protein sequence ID" value="KAJ7553399.1"/>
    <property type="molecule type" value="Genomic_DNA"/>
</dbReference>
<evidence type="ECO:0000313" key="2">
    <source>
        <dbReference type="Proteomes" id="UP001162992"/>
    </source>
</evidence>
<protein>
    <submittedName>
        <fullName evidence="1">Uncharacterized protein</fullName>
    </submittedName>
</protein>
<dbReference type="Proteomes" id="UP001162992">
    <property type="component" value="Chromosome 6"/>
</dbReference>
<keyword evidence="2" id="KW-1185">Reference proteome</keyword>
<comment type="caution">
    <text evidence="1">The sequence shown here is derived from an EMBL/GenBank/DDBJ whole genome shotgun (WGS) entry which is preliminary data.</text>
</comment>
<reference evidence="2" key="1">
    <citation type="journal article" date="2024" name="Proc. Natl. Acad. Sci. U.S.A.">
        <title>Extraordinary preservation of gene collinearity over three hundred million years revealed in homosporous lycophytes.</title>
        <authorList>
            <person name="Li C."/>
            <person name="Wickell D."/>
            <person name="Kuo L.Y."/>
            <person name="Chen X."/>
            <person name="Nie B."/>
            <person name="Liao X."/>
            <person name="Peng D."/>
            <person name="Ji J."/>
            <person name="Jenkins J."/>
            <person name="Williams M."/>
            <person name="Shu S."/>
            <person name="Plott C."/>
            <person name="Barry K."/>
            <person name="Rajasekar S."/>
            <person name="Grimwood J."/>
            <person name="Han X."/>
            <person name="Sun S."/>
            <person name="Hou Z."/>
            <person name="He W."/>
            <person name="Dai G."/>
            <person name="Sun C."/>
            <person name="Schmutz J."/>
            <person name="Leebens-Mack J.H."/>
            <person name="Li F.W."/>
            <person name="Wang L."/>
        </authorList>
    </citation>
    <scope>NUCLEOTIDE SEQUENCE [LARGE SCALE GENOMIC DNA]</scope>
    <source>
        <strain evidence="2">cv. PW_Plant_1</strain>
    </source>
</reference>
<sequence length="252" mass="28913">MADDYGLPHHILLSRLQSRQNLILQRIAQLESNLYPTTHRSEPASDQLDVDNPGALGLKRSQTRNVEESLSRFLHERGVTSFKFARVPSNYYSRTYAERRDILGAASIHHLCKSIVMVNSQVHESVKDCTDRNNSKYYVIVIQYVARLHAEKVKKFIYSLNRGKFPKTKFNMRLAPESDSCNLTGYEHNAVTPLNMRTNIPVILSEKILKLEPNFLWLGGGEVDLKLGMRVQDFMDLVNPFIVDCTYPDNDQ</sequence>
<evidence type="ECO:0000313" key="1">
    <source>
        <dbReference type="EMBL" id="KAJ7553399.1"/>
    </source>
</evidence>
<accession>A0ACC2DGL4</accession>
<organism evidence="1 2">
    <name type="scientific">Diphasiastrum complanatum</name>
    <name type="common">Issler's clubmoss</name>
    <name type="synonym">Lycopodium complanatum</name>
    <dbReference type="NCBI Taxonomy" id="34168"/>
    <lineage>
        <taxon>Eukaryota</taxon>
        <taxon>Viridiplantae</taxon>
        <taxon>Streptophyta</taxon>
        <taxon>Embryophyta</taxon>
        <taxon>Tracheophyta</taxon>
        <taxon>Lycopodiopsida</taxon>
        <taxon>Lycopodiales</taxon>
        <taxon>Lycopodiaceae</taxon>
        <taxon>Lycopodioideae</taxon>
        <taxon>Diphasiastrum</taxon>
    </lineage>
</organism>
<name>A0ACC2DGL4_DIPCM</name>